<comment type="caution">
    <text evidence="1">The sequence shown here is derived from an EMBL/GenBank/DDBJ whole genome shotgun (WGS) entry which is preliminary data.</text>
</comment>
<reference evidence="1 2" key="1">
    <citation type="journal article" date="2023" name="J. Hered.">
        <title>Chromosome-level genome of the wood stork (Mycteria americana) provides insight into avian chromosome evolution.</title>
        <authorList>
            <person name="Flamio R. Jr."/>
            <person name="Ramstad K.M."/>
        </authorList>
    </citation>
    <scope>NUCLEOTIDE SEQUENCE [LARGE SCALE GENOMIC DNA]</scope>
    <source>
        <strain evidence="1">JAX WOST 10</strain>
    </source>
</reference>
<protein>
    <submittedName>
        <fullName evidence="1">Uncharacterized protein</fullName>
    </submittedName>
</protein>
<accession>A0AAN7NEX5</accession>
<sequence>MLLCVELWPDFVHRSVGEFQDWAEKAQGQGGSTVASKMPTSVCPVLLHSWSRPLQAIPGKQKKRTIHRILTQGIYAAEEKQQWKLRATKMLRGLQHLLCEERLREQGLFRLEKKRLRGT</sequence>
<proteinExistence type="predicted"/>
<dbReference type="AlphaFoldDB" id="A0AAN7NEX5"/>
<dbReference type="EMBL" id="JAUNZN010000003">
    <property type="protein sequence ID" value="KAK4825059.1"/>
    <property type="molecule type" value="Genomic_DNA"/>
</dbReference>
<evidence type="ECO:0000313" key="1">
    <source>
        <dbReference type="EMBL" id="KAK4825059.1"/>
    </source>
</evidence>
<evidence type="ECO:0000313" key="2">
    <source>
        <dbReference type="Proteomes" id="UP001333110"/>
    </source>
</evidence>
<gene>
    <name evidence="1" type="ORF">QYF61_023063</name>
</gene>
<name>A0AAN7NEX5_MYCAM</name>
<dbReference type="Proteomes" id="UP001333110">
    <property type="component" value="Unassembled WGS sequence"/>
</dbReference>
<keyword evidence="2" id="KW-1185">Reference proteome</keyword>
<organism evidence="1 2">
    <name type="scientific">Mycteria americana</name>
    <name type="common">Wood stork</name>
    <dbReference type="NCBI Taxonomy" id="33587"/>
    <lineage>
        <taxon>Eukaryota</taxon>
        <taxon>Metazoa</taxon>
        <taxon>Chordata</taxon>
        <taxon>Craniata</taxon>
        <taxon>Vertebrata</taxon>
        <taxon>Euteleostomi</taxon>
        <taxon>Archelosauria</taxon>
        <taxon>Archosauria</taxon>
        <taxon>Dinosauria</taxon>
        <taxon>Saurischia</taxon>
        <taxon>Theropoda</taxon>
        <taxon>Coelurosauria</taxon>
        <taxon>Aves</taxon>
        <taxon>Neognathae</taxon>
        <taxon>Neoaves</taxon>
        <taxon>Aequornithes</taxon>
        <taxon>Ciconiiformes</taxon>
        <taxon>Ciconiidae</taxon>
        <taxon>Mycteria</taxon>
    </lineage>
</organism>